<dbReference type="Proteomes" id="UP000554965">
    <property type="component" value="Unassembled WGS sequence"/>
</dbReference>
<organism evidence="2 3">
    <name type="scientific">Mycobacterium simulans</name>
    <dbReference type="NCBI Taxonomy" id="627089"/>
    <lineage>
        <taxon>Bacteria</taxon>
        <taxon>Bacillati</taxon>
        <taxon>Actinomycetota</taxon>
        <taxon>Actinomycetes</taxon>
        <taxon>Mycobacteriales</taxon>
        <taxon>Mycobacteriaceae</taxon>
        <taxon>Mycobacterium</taxon>
    </lineage>
</organism>
<accession>A0A7Z7IQY7</accession>
<name>A0A7Z7IQY7_9MYCO</name>
<reference evidence="2 3" key="1">
    <citation type="submission" date="2017-10" db="EMBL/GenBank/DDBJ databases">
        <authorList>
            <consortium name="Urmite Genomes"/>
        </authorList>
    </citation>
    <scope>NUCLEOTIDE SEQUENCE [LARGE SCALE GENOMIC DNA]</scope>
    <source>
        <strain evidence="2 3">FB-527</strain>
    </source>
</reference>
<comment type="caution">
    <text evidence="2">The sequence shown here is derived from an EMBL/GenBank/DDBJ whole genome shotgun (WGS) entry which is preliminary data.</text>
</comment>
<evidence type="ECO:0000313" key="2">
    <source>
        <dbReference type="EMBL" id="SOK27434.1"/>
    </source>
</evidence>
<sequence length="128" mass="13813">MVVAVRVARTGTVFMKRPTIDSTPANSAGRPATVIPNTTSCWPVNQFSRHAQPACRTVLTVVLWARAIRVSASVVASDKKNDLMSLLVRSNGSGGPTRVGAVKPDRSLPHTVRARSWSRAASQHTKLR</sequence>
<dbReference type="EMBL" id="OCTY01000023">
    <property type="protein sequence ID" value="SOK27434.1"/>
    <property type="molecule type" value="Genomic_DNA"/>
</dbReference>
<gene>
    <name evidence="2" type="ORF">MSIMFB_05691</name>
</gene>
<feature type="region of interest" description="Disordered" evidence="1">
    <location>
        <begin position="90"/>
        <end position="128"/>
    </location>
</feature>
<protein>
    <submittedName>
        <fullName evidence="2">Uncharacterized protein</fullName>
    </submittedName>
</protein>
<dbReference type="AlphaFoldDB" id="A0A7Z7IQY7"/>
<keyword evidence="3" id="KW-1185">Reference proteome</keyword>
<evidence type="ECO:0000256" key="1">
    <source>
        <dbReference type="SAM" id="MobiDB-lite"/>
    </source>
</evidence>
<evidence type="ECO:0000313" key="3">
    <source>
        <dbReference type="Proteomes" id="UP000554965"/>
    </source>
</evidence>
<feature type="compositionally biased region" description="Polar residues" evidence="1">
    <location>
        <begin position="119"/>
        <end position="128"/>
    </location>
</feature>
<proteinExistence type="predicted"/>